<evidence type="ECO:0000256" key="2">
    <source>
        <dbReference type="ARBA" id="ARBA00013064"/>
    </source>
</evidence>
<evidence type="ECO:0000256" key="8">
    <source>
        <dbReference type="ARBA" id="ARBA00051722"/>
    </source>
</evidence>
<name>A0A8S1F0L9_9PELO</name>
<dbReference type="EMBL" id="CADEPM010000004">
    <property type="protein sequence ID" value="CAB3405244.1"/>
    <property type="molecule type" value="Genomic_DNA"/>
</dbReference>
<dbReference type="GO" id="GO:0004725">
    <property type="term" value="F:protein tyrosine phosphatase activity"/>
    <property type="evidence" value="ECO:0007669"/>
    <property type="project" value="UniProtKB-EC"/>
</dbReference>
<dbReference type="InterPro" id="IPR000751">
    <property type="entry name" value="MPI_Phosphatase"/>
</dbReference>
<evidence type="ECO:0000256" key="1">
    <source>
        <dbReference type="ARBA" id="ARBA00011065"/>
    </source>
</evidence>
<accession>A0A8S1F0L9</accession>
<keyword evidence="4" id="KW-0498">Mitosis</keyword>
<dbReference type="SMART" id="SM00450">
    <property type="entry name" value="RHOD"/>
    <property type="match status" value="1"/>
</dbReference>
<gene>
    <name evidence="11" type="ORF">CBOVIS_LOCUS7463</name>
</gene>
<dbReference type="PRINTS" id="PR00716">
    <property type="entry name" value="MPIPHPHTASE"/>
</dbReference>
<evidence type="ECO:0000256" key="7">
    <source>
        <dbReference type="ARBA" id="ARBA00023306"/>
    </source>
</evidence>
<feature type="domain" description="Rhodanese" evidence="10">
    <location>
        <begin position="53"/>
        <end position="154"/>
    </location>
</feature>
<comment type="catalytic activity">
    <reaction evidence="8">
        <text>O-phospho-L-tyrosyl-[protein] + H2O = L-tyrosyl-[protein] + phosphate</text>
        <dbReference type="Rhea" id="RHEA:10684"/>
        <dbReference type="Rhea" id="RHEA-COMP:10136"/>
        <dbReference type="Rhea" id="RHEA-COMP:20101"/>
        <dbReference type="ChEBI" id="CHEBI:15377"/>
        <dbReference type="ChEBI" id="CHEBI:43474"/>
        <dbReference type="ChEBI" id="CHEBI:46858"/>
        <dbReference type="ChEBI" id="CHEBI:61978"/>
        <dbReference type="EC" id="3.1.3.48"/>
    </reaction>
</comment>
<dbReference type="PROSITE" id="PS50206">
    <property type="entry name" value="RHODANESE_3"/>
    <property type="match status" value="1"/>
</dbReference>
<dbReference type="GO" id="GO:0051301">
    <property type="term" value="P:cell division"/>
    <property type="evidence" value="ECO:0007669"/>
    <property type="project" value="UniProtKB-KW"/>
</dbReference>
<dbReference type="InterPro" id="IPR001763">
    <property type="entry name" value="Rhodanese-like_dom"/>
</dbReference>
<dbReference type="PANTHER" id="PTHR10828:SF74">
    <property type="entry name" value="M-PHASE INDUCER PHOSPHATASE"/>
    <property type="match status" value="1"/>
</dbReference>
<dbReference type="Proteomes" id="UP000494206">
    <property type="component" value="Unassembled WGS sequence"/>
</dbReference>
<keyword evidence="12" id="KW-1185">Reference proteome</keyword>
<dbReference type="OrthoDB" id="26523at2759"/>
<comment type="similarity">
    <text evidence="1">Belongs to the MPI phosphatase family.</text>
</comment>
<evidence type="ECO:0000256" key="4">
    <source>
        <dbReference type="ARBA" id="ARBA00022776"/>
    </source>
</evidence>
<keyword evidence="7" id="KW-0131">Cell cycle</keyword>
<dbReference type="EC" id="3.1.3.48" evidence="2"/>
<dbReference type="GO" id="GO:0005634">
    <property type="term" value="C:nucleus"/>
    <property type="evidence" value="ECO:0007669"/>
    <property type="project" value="TreeGrafter"/>
</dbReference>
<dbReference type="FunFam" id="3.40.250.10:FF:000021">
    <property type="entry name" value="M-phase inducer phosphatase cdc-25.2"/>
    <property type="match status" value="1"/>
</dbReference>
<proteinExistence type="inferred from homology"/>
<dbReference type="GO" id="GO:0010971">
    <property type="term" value="P:positive regulation of G2/M transition of mitotic cell cycle"/>
    <property type="evidence" value="ECO:0007669"/>
    <property type="project" value="TreeGrafter"/>
</dbReference>
<dbReference type="GO" id="GO:0000086">
    <property type="term" value="P:G2/M transition of mitotic cell cycle"/>
    <property type="evidence" value="ECO:0007669"/>
    <property type="project" value="TreeGrafter"/>
</dbReference>
<dbReference type="AlphaFoldDB" id="A0A8S1F0L9"/>
<evidence type="ECO:0000313" key="11">
    <source>
        <dbReference type="EMBL" id="CAB3405244.1"/>
    </source>
</evidence>
<dbReference type="Gene3D" id="3.40.250.10">
    <property type="entry name" value="Rhodanese-like domain"/>
    <property type="match status" value="1"/>
</dbReference>
<keyword evidence="6" id="KW-0904">Protein phosphatase</keyword>
<dbReference type="GO" id="GO:0005737">
    <property type="term" value="C:cytoplasm"/>
    <property type="evidence" value="ECO:0007669"/>
    <property type="project" value="TreeGrafter"/>
</dbReference>
<evidence type="ECO:0000259" key="10">
    <source>
        <dbReference type="PROSITE" id="PS50206"/>
    </source>
</evidence>
<dbReference type="GO" id="GO:0110032">
    <property type="term" value="P:positive regulation of G2/MI transition of meiotic cell cycle"/>
    <property type="evidence" value="ECO:0007669"/>
    <property type="project" value="TreeGrafter"/>
</dbReference>
<dbReference type="InterPro" id="IPR036873">
    <property type="entry name" value="Rhodanese-like_dom_sf"/>
</dbReference>
<sequence>MTRRNRSPIPAKTPVVHYSLPIVDKPQKESSSFRSISPMVLAGELRSPTRRLRLILIDCRYPFEYLGGHICGAINIYEVHELERKFFEFGAVRSTLEGVIPIFYCEYSQVRGPEMARCLRTIDMRYHQRNWSQLDFPEIYLLDRGYKRFWMDESLRDLCTPHSYVSMNTMAYRHILRQYTQHRRSKSVCAGMKASKRRQQIFSDHCFHQPRNGAKTPRRTLNFADD</sequence>
<comment type="caution">
    <text evidence="11">The sequence shown here is derived from an EMBL/GenBank/DDBJ whole genome shotgun (WGS) entry which is preliminary data.</text>
</comment>
<reference evidence="11 12" key="1">
    <citation type="submission" date="2020-04" db="EMBL/GenBank/DDBJ databases">
        <authorList>
            <person name="Laetsch R D."/>
            <person name="Stevens L."/>
            <person name="Kumar S."/>
            <person name="Blaxter L. M."/>
        </authorList>
    </citation>
    <scope>NUCLEOTIDE SEQUENCE [LARGE SCALE GENOMIC DNA]</scope>
</reference>
<evidence type="ECO:0000256" key="6">
    <source>
        <dbReference type="ARBA" id="ARBA00022912"/>
    </source>
</evidence>
<dbReference type="PANTHER" id="PTHR10828">
    <property type="entry name" value="M-PHASE INDUCER PHOSPHATASE DUAL SPECIFICITY PHOSPHATASE CDC25"/>
    <property type="match status" value="1"/>
</dbReference>
<protein>
    <recommendedName>
        <fullName evidence="2">protein-tyrosine-phosphatase</fullName>
        <ecNumber evidence="2">3.1.3.48</ecNumber>
    </recommendedName>
</protein>
<dbReference type="Pfam" id="PF00581">
    <property type="entry name" value="Rhodanese"/>
    <property type="match status" value="1"/>
</dbReference>
<organism evidence="11 12">
    <name type="scientific">Caenorhabditis bovis</name>
    <dbReference type="NCBI Taxonomy" id="2654633"/>
    <lineage>
        <taxon>Eukaryota</taxon>
        <taxon>Metazoa</taxon>
        <taxon>Ecdysozoa</taxon>
        <taxon>Nematoda</taxon>
        <taxon>Chromadorea</taxon>
        <taxon>Rhabditida</taxon>
        <taxon>Rhabditina</taxon>
        <taxon>Rhabditomorpha</taxon>
        <taxon>Rhabditoidea</taxon>
        <taxon>Rhabditidae</taxon>
        <taxon>Peloderinae</taxon>
        <taxon>Caenorhabditis</taxon>
    </lineage>
</organism>
<evidence type="ECO:0000256" key="9">
    <source>
        <dbReference type="SAM" id="MobiDB-lite"/>
    </source>
</evidence>
<evidence type="ECO:0000313" key="12">
    <source>
        <dbReference type="Proteomes" id="UP000494206"/>
    </source>
</evidence>
<dbReference type="SUPFAM" id="SSF52821">
    <property type="entry name" value="Rhodanese/Cell cycle control phosphatase"/>
    <property type="match status" value="1"/>
</dbReference>
<keyword evidence="5" id="KW-0378">Hydrolase</keyword>
<feature type="region of interest" description="Disordered" evidence="9">
    <location>
        <begin position="207"/>
        <end position="226"/>
    </location>
</feature>
<evidence type="ECO:0000256" key="3">
    <source>
        <dbReference type="ARBA" id="ARBA00022618"/>
    </source>
</evidence>
<evidence type="ECO:0000256" key="5">
    <source>
        <dbReference type="ARBA" id="ARBA00022801"/>
    </source>
</evidence>
<keyword evidence="3" id="KW-0132">Cell division</keyword>